<sequence>MHRVFVFTYSADYRHSYIVTAVEVLTRLGERTGLFEVYATEELEEFRRDRLRNFNALLFLTSGEVPFTEEQKELLIEFVESGGGFIGVHNATASLYSFTRYGEMLGAFFHSHPWIQEAVFIVEDRDHTSTRHLHERIRAFDEIYVFRNWVGRSRAKVLISLDTSSVDMSKAPKEVSEFPIAWCRNYGKGRVFYTAFGHPTYRWREEWFQKHLLGGIAWVLGMEEALT</sequence>
<dbReference type="PANTHER" id="PTHR40469:SF2">
    <property type="entry name" value="GALACTOSE-BINDING DOMAIN-LIKE SUPERFAMILY PROTEIN"/>
    <property type="match status" value="1"/>
</dbReference>
<accession>A0A7J2U0Z5</accession>
<evidence type="ECO:0000313" key="2">
    <source>
        <dbReference type="EMBL" id="HEM66500.1"/>
    </source>
</evidence>
<dbReference type="Pfam" id="PF06283">
    <property type="entry name" value="ThuA"/>
    <property type="match status" value="1"/>
</dbReference>
<proteinExistence type="predicted"/>
<protein>
    <submittedName>
        <fullName evidence="2">ThuA domain-containing protein</fullName>
    </submittedName>
</protein>
<dbReference type="AlphaFoldDB" id="A0A7J2U0Z5"/>
<dbReference type="SUPFAM" id="SSF52317">
    <property type="entry name" value="Class I glutamine amidotransferase-like"/>
    <property type="match status" value="1"/>
</dbReference>
<comment type="caution">
    <text evidence="2">The sequence shown here is derived from an EMBL/GenBank/DDBJ whole genome shotgun (WGS) entry which is preliminary data.</text>
</comment>
<dbReference type="EMBL" id="DSEU01000017">
    <property type="protein sequence ID" value="HEM66500.1"/>
    <property type="molecule type" value="Genomic_DNA"/>
</dbReference>
<gene>
    <name evidence="2" type="ORF">ENO26_02865</name>
</gene>
<organism evidence="2">
    <name type="scientific">Ignisphaera aggregans</name>
    <dbReference type="NCBI Taxonomy" id="334771"/>
    <lineage>
        <taxon>Archaea</taxon>
        <taxon>Thermoproteota</taxon>
        <taxon>Thermoprotei</taxon>
        <taxon>Desulfurococcales</taxon>
        <taxon>Desulfurococcaceae</taxon>
        <taxon>Ignisphaera</taxon>
    </lineage>
</organism>
<dbReference type="Gene3D" id="3.40.50.880">
    <property type="match status" value="1"/>
</dbReference>
<dbReference type="InterPro" id="IPR029010">
    <property type="entry name" value="ThuA-like"/>
</dbReference>
<reference evidence="2" key="1">
    <citation type="journal article" date="2020" name="mSystems">
        <title>Genome- and Community-Level Interaction Insights into Carbon Utilization and Element Cycling Functions of Hydrothermarchaeota in Hydrothermal Sediment.</title>
        <authorList>
            <person name="Zhou Z."/>
            <person name="Liu Y."/>
            <person name="Xu W."/>
            <person name="Pan J."/>
            <person name="Luo Z.H."/>
            <person name="Li M."/>
        </authorList>
    </citation>
    <scope>NUCLEOTIDE SEQUENCE [LARGE SCALE GENOMIC DNA]</scope>
    <source>
        <strain evidence="2">SpSt-125</strain>
    </source>
</reference>
<dbReference type="PANTHER" id="PTHR40469">
    <property type="entry name" value="SECRETED GLYCOSYL HYDROLASE"/>
    <property type="match status" value="1"/>
</dbReference>
<name>A0A7J2U0Z5_9CREN</name>
<dbReference type="InterPro" id="IPR029062">
    <property type="entry name" value="Class_I_gatase-like"/>
</dbReference>
<evidence type="ECO:0000259" key="1">
    <source>
        <dbReference type="Pfam" id="PF06283"/>
    </source>
</evidence>
<feature type="domain" description="ThuA-like" evidence="1">
    <location>
        <begin position="3"/>
        <end position="219"/>
    </location>
</feature>